<sequence>MSLLRVGLFGVSFSLALFFSLLWAIFSDHVLGIISVSLLALSMVVRVGGDLTHPSTWAPPFIVLYNISILILDVSGVRVVYHHNELLLISWLALSGFFIGTLPAGSKSLRNALPNTRLSVSLVALLPLVGILTLCSILVVLAFFMSGANQKSEFDGGFTSLFRVLLYCLVVWVLYGFYIRSSATNRILILYLFLFLFSALALGERDVFFSYALAVIFLLYVSGRGGRLLFYSIGFVLLMLIPILGEYKNLFTKSEFNSIDFGNYFMVFLDGEFRSAGFNNEVILNSFQGPFFFGRSLVNDVLRALVPGFILSFENSVAWYNNTFHPNIRAIGQGYGFSLAAEGYINFSYFGVLLWFAFYGLIVSFFYRMAFKSVYYLAAYICSVPVFIYSLRGDFSTLLSPIIKTIFFTYVVLVFIDLALRGVKRGRVVRG</sequence>
<evidence type="ECO:0000313" key="2">
    <source>
        <dbReference type="EMBL" id="MDX9687529.1"/>
    </source>
</evidence>
<feature type="transmembrane region" description="Helical" evidence="1">
    <location>
        <begin position="208"/>
        <end position="223"/>
    </location>
</feature>
<reference evidence="3" key="1">
    <citation type="submission" date="2023-07" db="EMBL/GenBank/DDBJ databases">
        <authorList>
            <person name="de Witt J."/>
        </authorList>
    </citation>
    <scope>NUCLEOTIDE SEQUENCE [LARGE SCALE GENOMIC DNA]</scope>
    <source>
        <strain evidence="3">FZJ</strain>
    </source>
</reference>
<feature type="transmembrane region" description="Helical" evidence="1">
    <location>
        <begin position="32"/>
        <end position="49"/>
    </location>
</feature>
<keyword evidence="1" id="KW-0812">Transmembrane</keyword>
<evidence type="ECO:0000313" key="3">
    <source>
        <dbReference type="Proteomes" id="UP001281217"/>
    </source>
</evidence>
<feature type="transmembrane region" description="Helical" evidence="1">
    <location>
        <begin position="61"/>
        <end position="81"/>
    </location>
</feature>
<feature type="transmembrane region" description="Helical" evidence="1">
    <location>
        <begin position="374"/>
        <end position="392"/>
    </location>
</feature>
<dbReference type="EMBL" id="JAVRDO010000004">
    <property type="protein sequence ID" value="MDX9687529.1"/>
    <property type="molecule type" value="Genomic_DNA"/>
</dbReference>
<dbReference type="RefSeq" id="WP_320331265.1">
    <property type="nucleotide sequence ID" value="NZ_JAVRDO010000004.1"/>
</dbReference>
<feature type="transmembrane region" description="Helical" evidence="1">
    <location>
        <begin position="7"/>
        <end position="26"/>
    </location>
</feature>
<dbReference type="NCBIfam" id="TIGR04370">
    <property type="entry name" value="glyco_rpt_poly"/>
    <property type="match status" value="1"/>
</dbReference>
<dbReference type="InterPro" id="IPR029468">
    <property type="entry name" value="O-ag_pol_Wzy"/>
</dbReference>
<proteinExistence type="predicted"/>
<comment type="caution">
    <text evidence="2">The sequence shown here is derived from an EMBL/GenBank/DDBJ whole genome shotgun (WGS) entry which is preliminary data.</text>
</comment>
<feature type="transmembrane region" description="Helical" evidence="1">
    <location>
        <begin position="185"/>
        <end position="202"/>
    </location>
</feature>
<dbReference type="Proteomes" id="UP001281217">
    <property type="component" value="Unassembled WGS sequence"/>
</dbReference>
<feature type="transmembrane region" description="Helical" evidence="1">
    <location>
        <begin position="87"/>
        <end position="106"/>
    </location>
</feature>
<name>A0ABU5BXN4_9GAMM</name>
<evidence type="ECO:0000256" key="1">
    <source>
        <dbReference type="SAM" id="Phobius"/>
    </source>
</evidence>
<feature type="transmembrane region" description="Helical" evidence="1">
    <location>
        <begin position="347"/>
        <end position="367"/>
    </location>
</feature>
<keyword evidence="3" id="KW-1185">Reference proteome</keyword>
<feature type="transmembrane region" description="Helical" evidence="1">
    <location>
        <begin position="118"/>
        <end position="145"/>
    </location>
</feature>
<accession>A0ABU5BXN4</accession>
<keyword evidence="1" id="KW-1133">Transmembrane helix</keyword>
<organism evidence="2 3">
    <name type="scientific">Halopseudomonas formosensis</name>
    <dbReference type="NCBI Taxonomy" id="1002526"/>
    <lineage>
        <taxon>Bacteria</taxon>
        <taxon>Pseudomonadati</taxon>
        <taxon>Pseudomonadota</taxon>
        <taxon>Gammaproteobacteria</taxon>
        <taxon>Pseudomonadales</taxon>
        <taxon>Pseudomonadaceae</taxon>
        <taxon>Halopseudomonas</taxon>
    </lineage>
</organism>
<protein>
    <submittedName>
        <fullName evidence="2">O-antigen polymerase</fullName>
    </submittedName>
</protein>
<feature type="transmembrane region" description="Helical" evidence="1">
    <location>
        <begin position="157"/>
        <end position="178"/>
    </location>
</feature>
<dbReference type="Pfam" id="PF14296">
    <property type="entry name" value="O-ag_pol_Wzy"/>
    <property type="match status" value="1"/>
</dbReference>
<feature type="transmembrane region" description="Helical" evidence="1">
    <location>
        <begin position="228"/>
        <end position="245"/>
    </location>
</feature>
<feature type="transmembrane region" description="Helical" evidence="1">
    <location>
        <begin position="398"/>
        <end position="420"/>
    </location>
</feature>
<gene>
    <name evidence="2" type="ORF">RED13_001960</name>
</gene>
<keyword evidence="1" id="KW-0472">Membrane</keyword>